<dbReference type="EMBL" id="KB446556">
    <property type="protein sequence ID" value="EME86701.1"/>
    <property type="molecule type" value="Genomic_DNA"/>
</dbReference>
<dbReference type="eggNOG" id="ENOG502SYRM">
    <property type="taxonomic scope" value="Eukaryota"/>
</dbReference>
<evidence type="ECO:0000313" key="3">
    <source>
        <dbReference type="Proteomes" id="UP000016932"/>
    </source>
</evidence>
<dbReference type="AlphaFoldDB" id="M3AQ24"/>
<dbReference type="KEGG" id="pfj:MYCFIDRAFT_77470"/>
<dbReference type="OrthoDB" id="5015154at2759"/>
<keyword evidence="1" id="KW-0472">Membrane</keyword>
<organism evidence="2 3">
    <name type="scientific">Pseudocercospora fijiensis (strain CIRAD86)</name>
    <name type="common">Black leaf streak disease fungus</name>
    <name type="synonym">Mycosphaerella fijiensis</name>
    <dbReference type="NCBI Taxonomy" id="383855"/>
    <lineage>
        <taxon>Eukaryota</taxon>
        <taxon>Fungi</taxon>
        <taxon>Dikarya</taxon>
        <taxon>Ascomycota</taxon>
        <taxon>Pezizomycotina</taxon>
        <taxon>Dothideomycetes</taxon>
        <taxon>Dothideomycetidae</taxon>
        <taxon>Mycosphaerellales</taxon>
        <taxon>Mycosphaerellaceae</taxon>
        <taxon>Pseudocercospora</taxon>
    </lineage>
</organism>
<accession>M3AQ24</accession>
<dbReference type="Proteomes" id="UP000016932">
    <property type="component" value="Unassembled WGS sequence"/>
</dbReference>
<dbReference type="HOGENOM" id="CLU_670893_0_0_1"/>
<keyword evidence="1" id="KW-1133">Transmembrane helix</keyword>
<protein>
    <submittedName>
        <fullName evidence="2">Uncharacterized protein</fullName>
    </submittedName>
</protein>
<dbReference type="VEuPathDB" id="FungiDB:MYCFIDRAFT_77470"/>
<reference evidence="2 3" key="1">
    <citation type="journal article" date="2012" name="PLoS Pathog.">
        <title>Diverse lifestyles and strategies of plant pathogenesis encoded in the genomes of eighteen Dothideomycetes fungi.</title>
        <authorList>
            <person name="Ohm R.A."/>
            <person name="Feau N."/>
            <person name="Henrissat B."/>
            <person name="Schoch C.L."/>
            <person name="Horwitz B.A."/>
            <person name="Barry K.W."/>
            <person name="Condon B.J."/>
            <person name="Copeland A.C."/>
            <person name="Dhillon B."/>
            <person name="Glaser F."/>
            <person name="Hesse C.N."/>
            <person name="Kosti I."/>
            <person name="LaButti K."/>
            <person name="Lindquist E.A."/>
            <person name="Lucas S."/>
            <person name="Salamov A.A."/>
            <person name="Bradshaw R.E."/>
            <person name="Ciuffetti L."/>
            <person name="Hamelin R.C."/>
            <person name="Kema G.H.J."/>
            <person name="Lawrence C."/>
            <person name="Scott J.A."/>
            <person name="Spatafora J.W."/>
            <person name="Turgeon B.G."/>
            <person name="de Wit P.J.G.M."/>
            <person name="Zhong S."/>
            <person name="Goodwin S.B."/>
            <person name="Grigoriev I.V."/>
        </authorList>
    </citation>
    <scope>NUCLEOTIDE SEQUENCE [LARGE SCALE GENOMIC DNA]</scope>
    <source>
        <strain evidence="2 3">CIRAD86</strain>
    </source>
</reference>
<name>M3AQ24_PSEFD</name>
<keyword evidence="3" id="KW-1185">Reference proteome</keyword>
<dbReference type="RefSeq" id="XP_007922786.1">
    <property type="nucleotide sequence ID" value="XM_007924595.1"/>
</dbReference>
<dbReference type="GeneID" id="19341317"/>
<evidence type="ECO:0000256" key="1">
    <source>
        <dbReference type="SAM" id="Phobius"/>
    </source>
</evidence>
<proteinExistence type="predicted"/>
<gene>
    <name evidence="2" type="ORF">MYCFIDRAFT_77470</name>
</gene>
<feature type="transmembrane region" description="Helical" evidence="1">
    <location>
        <begin position="12"/>
        <end position="40"/>
    </location>
</feature>
<keyword evidence="1" id="KW-0812">Transmembrane</keyword>
<evidence type="ECO:0000313" key="2">
    <source>
        <dbReference type="EMBL" id="EME86701.1"/>
    </source>
</evidence>
<sequence>MMRRSLAILRKTVQWLFILTLPFTILPLFGGLFGGVYWAFWNSNHVWEGTEKWLHEVKDRSQDWTVGGNAMSFQEFQDQPGTVTNSFPVLRVNSNDWFRKLGFILPDQYSDPDMIVELDTPIDKFADLTKIMRDTNHAAAMMKRREQWIWLTEFGWPFYSEWDEAFVTATRYAQGDRKLNKTSMYVAGCKHNAGFICNVWSTRAPALIHFIAEDGPVDLTDLHEEGLSYSASPRGLRQVTARIIEFPLKDAYLNLPVNTFPSEEEQVLGIMTGDKLYEQFEPYHPMEQMMKRFNEVMQKVGDKRGELLWYVWEADRWMIEHVYKPLGLEDAMTFVHDLTFILTGNLFQVLVLDPLRTAKFFLDEFTGNPKRGDWVMGGSWQEPKAQVPMSDWMKDLIASLSSKSVMESVTTSAYSTAQTTP</sequence>